<dbReference type="InterPro" id="IPR013149">
    <property type="entry name" value="ADH-like_C"/>
</dbReference>
<dbReference type="InterPro" id="IPR036291">
    <property type="entry name" value="NAD(P)-bd_dom_sf"/>
</dbReference>
<dbReference type="EMBL" id="CP144913">
    <property type="protein sequence ID" value="WXB76610.1"/>
    <property type="molecule type" value="Genomic_DNA"/>
</dbReference>
<dbReference type="InterPro" id="IPR045010">
    <property type="entry name" value="MDR_fam"/>
</dbReference>
<evidence type="ECO:0000256" key="1">
    <source>
        <dbReference type="ARBA" id="ARBA00023002"/>
    </source>
</evidence>
<dbReference type="Gene3D" id="3.40.50.720">
    <property type="entry name" value="NAD(P)-binding Rossmann-like Domain"/>
    <property type="match status" value="1"/>
</dbReference>
<keyword evidence="1" id="KW-0560">Oxidoreductase</keyword>
<sequence length="337" mass="35498">MTSTPTTTRQIVLASRPHGAPTDENFRLESVDLPEPGQGQVLVRNEIMSVDPYMRGRMNDVKSYVPPFQIDAPLDGGAVGEVIASDSAEVPVGAHVLHGLGWREHVTLDASNVTVIDTDAAPASAYLGVLGMPGVTAYVGLTAVAGMREGDTVFISGAAGAVGQVAGQIAKALGAERVVGSAGSPEKIERLLELGYDAAFNYKETPVREGLREVAPDGIDVYFDNVGGDHLEAAIGHLNRFGRVAMCGAISQYNATEPAPGPRNLFQAIGKGLTLRGFIVGQYPHLADEYRSQAATWLADGRLVGDETFRDGLEGAPRAFMDLLGGANTGKMLVRLS</sequence>
<dbReference type="InterPro" id="IPR041694">
    <property type="entry name" value="ADH_N_2"/>
</dbReference>
<dbReference type="CDD" id="cd05288">
    <property type="entry name" value="PGDH"/>
    <property type="match status" value="1"/>
</dbReference>
<dbReference type="SMART" id="SM00829">
    <property type="entry name" value="PKS_ER"/>
    <property type="match status" value="1"/>
</dbReference>
<dbReference type="InterPro" id="IPR020843">
    <property type="entry name" value="ER"/>
</dbReference>
<name>A0ABZ2MI52_9MICO</name>
<dbReference type="PANTHER" id="PTHR43205:SF7">
    <property type="entry name" value="PROSTAGLANDIN REDUCTASE 1"/>
    <property type="match status" value="1"/>
</dbReference>
<dbReference type="Pfam" id="PF00107">
    <property type="entry name" value="ADH_zinc_N"/>
    <property type="match status" value="1"/>
</dbReference>
<feature type="domain" description="Enoyl reductase (ER)" evidence="2">
    <location>
        <begin position="22"/>
        <end position="334"/>
    </location>
</feature>
<dbReference type="Pfam" id="PF16884">
    <property type="entry name" value="ADH_N_2"/>
    <property type="match status" value="1"/>
</dbReference>
<gene>
    <name evidence="3" type="ORF">V1351_00705</name>
</gene>
<evidence type="ECO:0000259" key="2">
    <source>
        <dbReference type="SMART" id="SM00829"/>
    </source>
</evidence>
<dbReference type="RefSeq" id="WP_338749753.1">
    <property type="nucleotide sequence ID" value="NZ_CP144913.1"/>
</dbReference>
<dbReference type="Gene3D" id="3.90.180.10">
    <property type="entry name" value="Medium-chain alcohol dehydrogenases, catalytic domain"/>
    <property type="match status" value="1"/>
</dbReference>
<protein>
    <submittedName>
        <fullName evidence="3">NADP-dependent oxidoreductase</fullName>
    </submittedName>
</protein>
<evidence type="ECO:0000313" key="3">
    <source>
        <dbReference type="EMBL" id="WXB76610.1"/>
    </source>
</evidence>
<organism evidence="3 4">
    <name type="scientific">Janibacter alittae</name>
    <dbReference type="NCBI Taxonomy" id="3115209"/>
    <lineage>
        <taxon>Bacteria</taxon>
        <taxon>Bacillati</taxon>
        <taxon>Actinomycetota</taxon>
        <taxon>Actinomycetes</taxon>
        <taxon>Micrococcales</taxon>
        <taxon>Intrasporangiaceae</taxon>
        <taxon>Janibacter</taxon>
    </lineage>
</organism>
<dbReference type="InterPro" id="IPR011032">
    <property type="entry name" value="GroES-like_sf"/>
</dbReference>
<dbReference type="Proteomes" id="UP001382727">
    <property type="component" value="Chromosome"/>
</dbReference>
<dbReference type="SUPFAM" id="SSF50129">
    <property type="entry name" value="GroES-like"/>
    <property type="match status" value="1"/>
</dbReference>
<reference evidence="3 4" key="1">
    <citation type="submission" date="2024-02" db="EMBL/GenBank/DDBJ databases">
        <title>Janibacter sp. nov., isolated from gut of marine sandworm.</title>
        <authorList>
            <person name="Kim B."/>
            <person name="Jun M.O."/>
            <person name="Shin N.-R."/>
        </authorList>
    </citation>
    <scope>NUCLEOTIDE SEQUENCE [LARGE SCALE GENOMIC DNA]</scope>
    <source>
        <strain evidence="3 4">A1S7</strain>
    </source>
</reference>
<proteinExistence type="predicted"/>
<accession>A0ABZ2MI52</accession>
<dbReference type="PANTHER" id="PTHR43205">
    <property type="entry name" value="PROSTAGLANDIN REDUCTASE"/>
    <property type="match status" value="1"/>
</dbReference>
<evidence type="ECO:0000313" key="4">
    <source>
        <dbReference type="Proteomes" id="UP001382727"/>
    </source>
</evidence>
<keyword evidence="4" id="KW-1185">Reference proteome</keyword>
<dbReference type="SUPFAM" id="SSF51735">
    <property type="entry name" value="NAD(P)-binding Rossmann-fold domains"/>
    <property type="match status" value="1"/>
</dbReference>